<keyword evidence="3" id="KW-0238">DNA-binding</keyword>
<dbReference type="GO" id="GO:0005829">
    <property type="term" value="C:cytosol"/>
    <property type="evidence" value="ECO:0007669"/>
    <property type="project" value="TreeGrafter"/>
</dbReference>
<evidence type="ECO:0000256" key="1">
    <source>
        <dbReference type="ARBA" id="ARBA00009437"/>
    </source>
</evidence>
<evidence type="ECO:0000256" key="4">
    <source>
        <dbReference type="ARBA" id="ARBA00023163"/>
    </source>
</evidence>
<evidence type="ECO:0000256" key="2">
    <source>
        <dbReference type="ARBA" id="ARBA00023015"/>
    </source>
</evidence>
<dbReference type="PANTHER" id="PTHR30419">
    <property type="entry name" value="HTH-TYPE TRANSCRIPTIONAL REGULATOR YBHD"/>
    <property type="match status" value="1"/>
</dbReference>
<sequence>MSSIRTLKTFLAVARHGTFAAAGKEIGLTPAAVGLQIRALEESLNCRLFDRTARSAVLNPAGRALVPEVADIVRRYESLGTEAGGDGMSGTMVIGALVSALMGAFADALWTVRQRYPRLDVRLFAGLSSDFAMRVERGELDAAIVTQPPHPLSSNLLWTPLYAEPMILIVPRKPHFPLASRVEDVLGDSPFLRFERNTWTGILVQEVLDRLGASVRESMELNSVEAIVELVRHGFGVSIVPRLANVAWAQDRALRVVPLPGVEVYRRVGLLERGRHSRTAFTEAVKEYFALASEAPQPPHEPRADTRRGSRRKTVAAF</sequence>
<dbReference type="InterPro" id="IPR036390">
    <property type="entry name" value="WH_DNA-bd_sf"/>
</dbReference>
<dbReference type="Gene3D" id="1.10.10.10">
    <property type="entry name" value="Winged helix-like DNA-binding domain superfamily/Winged helix DNA-binding domain"/>
    <property type="match status" value="1"/>
</dbReference>
<dbReference type="KEGG" id="bgv:CAL12_07865"/>
<dbReference type="Gene3D" id="3.40.190.10">
    <property type="entry name" value="Periplasmic binding protein-like II"/>
    <property type="match status" value="2"/>
</dbReference>
<dbReference type="InterPro" id="IPR036388">
    <property type="entry name" value="WH-like_DNA-bd_sf"/>
</dbReference>
<keyword evidence="2" id="KW-0805">Transcription regulation</keyword>
<dbReference type="InterPro" id="IPR005119">
    <property type="entry name" value="LysR_subst-bd"/>
</dbReference>
<accession>A0A1W6YI95</accession>
<reference evidence="7 8" key="1">
    <citation type="submission" date="2017-05" db="EMBL/GenBank/DDBJ databases">
        <title>Complete and WGS of Bordetella genogroups.</title>
        <authorList>
            <person name="Spilker T."/>
            <person name="LiPuma J."/>
        </authorList>
    </citation>
    <scope>NUCLEOTIDE SEQUENCE [LARGE SCALE GENOMIC DNA]</scope>
    <source>
        <strain evidence="7 8">AU19157</strain>
    </source>
</reference>
<feature type="domain" description="HTH lysR-type" evidence="6">
    <location>
        <begin position="1"/>
        <end position="59"/>
    </location>
</feature>
<name>A0A1W6YI95_9BORD</name>
<dbReference type="SUPFAM" id="SSF53850">
    <property type="entry name" value="Periplasmic binding protein-like II"/>
    <property type="match status" value="1"/>
</dbReference>
<comment type="similarity">
    <text evidence="1">Belongs to the LysR transcriptional regulatory family.</text>
</comment>
<dbReference type="PROSITE" id="PS50931">
    <property type="entry name" value="HTH_LYSR"/>
    <property type="match status" value="1"/>
</dbReference>
<evidence type="ECO:0000313" key="7">
    <source>
        <dbReference type="EMBL" id="ARP80761.1"/>
    </source>
</evidence>
<dbReference type="Pfam" id="PF00126">
    <property type="entry name" value="HTH_1"/>
    <property type="match status" value="1"/>
</dbReference>
<protein>
    <submittedName>
        <fullName evidence="7">LysR family transcriptional regulator</fullName>
    </submittedName>
</protein>
<dbReference type="OrthoDB" id="8707631at2"/>
<dbReference type="GO" id="GO:0003700">
    <property type="term" value="F:DNA-binding transcription factor activity"/>
    <property type="evidence" value="ECO:0007669"/>
    <property type="project" value="InterPro"/>
</dbReference>
<feature type="region of interest" description="Disordered" evidence="5">
    <location>
        <begin position="295"/>
        <end position="318"/>
    </location>
</feature>
<dbReference type="RefSeq" id="WP_086063982.1">
    <property type="nucleotide sequence ID" value="NZ_CP021108.1"/>
</dbReference>
<dbReference type="STRING" id="1416806.CAL12_07865"/>
<evidence type="ECO:0000313" key="8">
    <source>
        <dbReference type="Proteomes" id="UP000194151"/>
    </source>
</evidence>
<dbReference type="AlphaFoldDB" id="A0A1W6YI95"/>
<feature type="compositionally biased region" description="Basic residues" evidence="5">
    <location>
        <begin position="309"/>
        <end position="318"/>
    </location>
</feature>
<evidence type="ECO:0000256" key="5">
    <source>
        <dbReference type="SAM" id="MobiDB-lite"/>
    </source>
</evidence>
<evidence type="ECO:0000259" key="6">
    <source>
        <dbReference type="PROSITE" id="PS50931"/>
    </source>
</evidence>
<dbReference type="Proteomes" id="UP000194151">
    <property type="component" value="Chromosome"/>
</dbReference>
<dbReference type="Pfam" id="PF03466">
    <property type="entry name" value="LysR_substrate"/>
    <property type="match status" value="1"/>
</dbReference>
<proteinExistence type="inferred from homology"/>
<dbReference type="InterPro" id="IPR050950">
    <property type="entry name" value="HTH-type_LysR_regulators"/>
</dbReference>
<dbReference type="SUPFAM" id="SSF46785">
    <property type="entry name" value="Winged helix' DNA-binding domain"/>
    <property type="match status" value="1"/>
</dbReference>
<dbReference type="FunFam" id="1.10.10.10:FF:000001">
    <property type="entry name" value="LysR family transcriptional regulator"/>
    <property type="match status" value="1"/>
</dbReference>
<dbReference type="PANTHER" id="PTHR30419:SF8">
    <property type="entry name" value="NITROGEN ASSIMILATION TRANSCRIPTIONAL ACTIVATOR-RELATED"/>
    <property type="match status" value="1"/>
</dbReference>
<dbReference type="EMBL" id="CP021108">
    <property type="protein sequence ID" value="ARP80761.1"/>
    <property type="molecule type" value="Genomic_DNA"/>
</dbReference>
<dbReference type="GO" id="GO:0003677">
    <property type="term" value="F:DNA binding"/>
    <property type="evidence" value="ECO:0007669"/>
    <property type="project" value="UniProtKB-KW"/>
</dbReference>
<keyword evidence="8" id="KW-1185">Reference proteome</keyword>
<organism evidence="7 8">
    <name type="scientific">Bordetella genomosp. 8</name>
    <dbReference type="NCBI Taxonomy" id="1416806"/>
    <lineage>
        <taxon>Bacteria</taxon>
        <taxon>Pseudomonadati</taxon>
        <taxon>Pseudomonadota</taxon>
        <taxon>Betaproteobacteria</taxon>
        <taxon>Burkholderiales</taxon>
        <taxon>Alcaligenaceae</taxon>
        <taxon>Bordetella</taxon>
    </lineage>
</organism>
<dbReference type="InterPro" id="IPR000847">
    <property type="entry name" value="LysR_HTH_N"/>
</dbReference>
<keyword evidence="4" id="KW-0804">Transcription</keyword>
<gene>
    <name evidence="7" type="ORF">CAL12_07865</name>
</gene>
<evidence type="ECO:0000256" key="3">
    <source>
        <dbReference type="ARBA" id="ARBA00023125"/>
    </source>
</evidence>